<sequence>MELRKKKKPIKKNPQFLSRLSTQISPRSLSPSDSNAMRSPNKLTIFPKRSALSFVYPSSTIPFPPYNHSISTVYDCLVCRNCCNYANGFGGSIIWFLKE</sequence>
<keyword evidence="3" id="KW-1185">Reference proteome</keyword>
<protein>
    <submittedName>
        <fullName evidence="2">Uncharacterized protein</fullName>
    </submittedName>
</protein>
<name>A0A1R3J424_COCAP</name>
<evidence type="ECO:0000313" key="3">
    <source>
        <dbReference type="Proteomes" id="UP000188268"/>
    </source>
</evidence>
<evidence type="ECO:0000256" key="1">
    <source>
        <dbReference type="SAM" id="MobiDB-lite"/>
    </source>
</evidence>
<feature type="compositionally biased region" description="Basic residues" evidence="1">
    <location>
        <begin position="1"/>
        <end position="11"/>
    </location>
</feature>
<feature type="region of interest" description="Disordered" evidence="1">
    <location>
        <begin position="1"/>
        <end position="40"/>
    </location>
</feature>
<dbReference type="EMBL" id="AWWV01008649">
    <property type="protein sequence ID" value="OMO89577.1"/>
    <property type="molecule type" value="Genomic_DNA"/>
</dbReference>
<dbReference type="Proteomes" id="UP000188268">
    <property type="component" value="Unassembled WGS sequence"/>
</dbReference>
<comment type="caution">
    <text evidence="2">The sequence shown here is derived from an EMBL/GenBank/DDBJ whole genome shotgun (WGS) entry which is preliminary data.</text>
</comment>
<reference evidence="2 3" key="1">
    <citation type="submission" date="2013-09" db="EMBL/GenBank/DDBJ databases">
        <title>Corchorus capsularis genome sequencing.</title>
        <authorList>
            <person name="Alam M."/>
            <person name="Haque M.S."/>
            <person name="Islam M.S."/>
            <person name="Emdad E.M."/>
            <person name="Islam M.M."/>
            <person name="Ahmed B."/>
            <person name="Halim A."/>
            <person name="Hossen Q.M.M."/>
            <person name="Hossain M.Z."/>
            <person name="Ahmed R."/>
            <person name="Khan M.M."/>
            <person name="Islam R."/>
            <person name="Rashid M.M."/>
            <person name="Khan S.A."/>
            <person name="Rahman M.S."/>
            <person name="Alam M."/>
        </authorList>
    </citation>
    <scope>NUCLEOTIDE SEQUENCE [LARGE SCALE GENOMIC DNA]</scope>
    <source>
        <strain evidence="3">cv. CVL-1</strain>
        <tissue evidence="2">Whole seedling</tissue>
    </source>
</reference>
<dbReference type="AlphaFoldDB" id="A0A1R3J424"/>
<accession>A0A1R3J424</accession>
<organism evidence="2 3">
    <name type="scientific">Corchorus capsularis</name>
    <name type="common">Jute</name>
    <dbReference type="NCBI Taxonomy" id="210143"/>
    <lineage>
        <taxon>Eukaryota</taxon>
        <taxon>Viridiplantae</taxon>
        <taxon>Streptophyta</taxon>
        <taxon>Embryophyta</taxon>
        <taxon>Tracheophyta</taxon>
        <taxon>Spermatophyta</taxon>
        <taxon>Magnoliopsida</taxon>
        <taxon>eudicotyledons</taxon>
        <taxon>Gunneridae</taxon>
        <taxon>Pentapetalae</taxon>
        <taxon>rosids</taxon>
        <taxon>malvids</taxon>
        <taxon>Malvales</taxon>
        <taxon>Malvaceae</taxon>
        <taxon>Grewioideae</taxon>
        <taxon>Apeibeae</taxon>
        <taxon>Corchorus</taxon>
    </lineage>
</organism>
<feature type="compositionally biased region" description="Polar residues" evidence="1">
    <location>
        <begin position="15"/>
        <end position="40"/>
    </location>
</feature>
<proteinExistence type="predicted"/>
<dbReference type="Gramene" id="OMO89577">
    <property type="protein sequence ID" value="OMO89577"/>
    <property type="gene ID" value="CCACVL1_07760"/>
</dbReference>
<gene>
    <name evidence="2" type="ORF">CCACVL1_07760</name>
</gene>
<evidence type="ECO:0000313" key="2">
    <source>
        <dbReference type="EMBL" id="OMO89577.1"/>
    </source>
</evidence>